<dbReference type="RefSeq" id="WP_216836878.1">
    <property type="nucleotide sequence ID" value="NZ_JAFNJS010000003.1"/>
</dbReference>
<gene>
    <name evidence="1" type="ORF">ACFOD3_12975</name>
</gene>
<protein>
    <submittedName>
        <fullName evidence="1">Uncharacterized protein</fullName>
    </submittedName>
</protein>
<keyword evidence="2" id="KW-1185">Reference proteome</keyword>
<accession>A0ABV7BTA4</accession>
<sequence length="200" mass="21667">MTSVPTNNLTTDDLHHLVASLEADTNKTGDALIAAEHKHKLTVRRALLSGDHDSAELTRQGVEAARIAHQTASNRVLEARDLLREAIERDKALALEIAQREAGAIAHEITELADAADQALATFVRKVSQMRRLELLGRQVIEQRMNTRLDTGAVIGATYSDAENFLSAFRGNETITLKPFAKDRAAIATKRILAGAGIAG</sequence>
<evidence type="ECO:0000313" key="1">
    <source>
        <dbReference type="EMBL" id="MFC3000812.1"/>
    </source>
</evidence>
<dbReference type="Proteomes" id="UP001595420">
    <property type="component" value="Unassembled WGS sequence"/>
</dbReference>
<comment type="caution">
    <text evidence="1">The sequence shown here is derived from an EMBL/GenBank/DDBJ whole genome shotgun (WGS) entry which is preliminary data.</text>
</comment>
<evidence type="ECO:0000313" key="2">
    <source>
        <dbReference type="Proteomes" id="UP001595420"/>
    </source>
</evidence>
<dbReference type="EMBL" id="JBHRSB010000003">
    <property type="protein sequence ID" value="MFC3000812.1"/>
    <property type="molecule type" value="Genomic_DNA"/>
</dbReference>
<name>A0ABV7BTA4_9PROT</name>
<reference evidence="2" key="1">
    <citation type="journal article" date="2019" name="Int. J. Syst. Evol. Microbiol.">
        <title>The Global Catalogue of Microorganisms (GCM) 10K type strain sequencing project: providing services to taxonomists for standard genome sequencing and annotation.</title>
        <authorList>
            <consortium name="The Broad Institute Genomics Platform"/>
            <consortium name="The Broad Institute Genome Sequencing Center for Infectious Disease"/>
            <person name="Wu L."/>
            <person name="Ma J."/>
        </authorList>
    </citation>
    <scope>NUCLEOTIDE SEQUENCE [LARGE SCALE GENOMIC DNA]</scope>
    <source>
        <strain evidence="2">CGMCC 1.16855</strain>
    </source>
</reference>
<organism evidence="1 2">
    <name type="scientific">Falsiroseomonas tokyonensis</name>
    <dbReference type="NCBI Taxonomy" id="430521"/>
    <lineage>
        <taxon>Bacteria</taxon>
        <taxon>Pseudomonadati</taxon>
        <taxon>Pseudomonadota</taxon>
        <taxon>Alphaproteobacteria</taxon>
        <taxon>Acetobacterales</taxon>
        <taxon>Roseomonadaceae</taxon>
        <taxon>Falsiroseomonas</taxon>
    </lineage>
</organism>
<proteinExistence type="predicted"/>